<keyword evidence="8 17" id="KW-0436">Ligase</keyword>
<comment type="catalytic activity">
    <reaction evidence="16 17">
        <text>(6S)-5,6,7,8-tetrahydrofolyl-(gamma-L-Glu)(n) + L-glutamate + ATP = (6S)-5,6,7,8-tetrahydrofolyl-(gamma-L-Glu)(n+1) + ADP + phosphate + H(+)</text>
        <dbReference type="Rhea" id="RHEA:10580"/>
        <dbReference type="Rhea" id="RHEA-COMP:14738"/>
        <dbReference type="Rhea" id="RHEA-COMP:14740"/>
        <dbReference type="ChEBI" id="CHEBI:15378"/>
        <dbReference type="ChEBI" id="CHEBI:29985"/>
        <dbReference type="ChEBI" id="CHEBI:30616"/>
        <dbReference type="ChEBI" id="CHEBI:43474"/>
        <dbReference type="ChEBI" id="CHEBI:141005"/>
        <dbReference type="ChEBI" id="CHEBI:456216"/>
        <dbReference type="EC" id="6.3.2.17"/>
    </reaction>
</comment>
<evidence type="ECO:0000256" key="3">
    <source>
        <dbReference type="ARBA" id="ARBA00004496"/>
    </source>
</evidence>
<protein>
    <recommendedName>
        <fullName evidence="17">Folylpolyglutamate synthase</fullName>
        <ecNumber evidence="17">6.3.2.17</ecNumber>
    </recommendedName>
    <alternativeName>
        <fullName evidence="17">Folylpoly-gamma-glutamate synthetase</fullName>
    </alternativeName>
    <alternativeName>
        <fullName evidence="17">Tetrahydrofolylpolyglutamate synthase</fullName>
    </alternativeName>
</protein>
<dbReference type="SUPFAM" id="SSF53623">
    <property type="entry name" value="MurD-like peptide ligases, catalytic domain"/>
    <property type="match status" value="1"/>
</dbReference>
<keyword evidence="13 19" id="KW-0460">Magnesium</keyword>
<gene>
    <name evidence="20" type="ORF">EX30DRAFT_340075</name>
</gene>
<accession>A0A4S2MZI7</accession>
<evidence type="ECO:0000256" key="19">
    <source>
        <dbReference type="PIRSR" id="PIRSR038895-2"/>
    </source>
</evidence>
<keyword evidence="9 19" id="KW-0479">Metal-binding</keyword>
<evidence type="ECO:0000256" key="8">
    <source>
        <dbReference type="ARBA" id="ARBA00022598"/>
    </source>
</evidence>
<dbReference type="GO" id="GO:0006730">
    <property type="term" value="P:one-carbon metabolic process"/>
    <property type="evidence" value="ECO:0007669"/>
    <property type="project" value="UniProtKB-KW"/>
</dbReference>
<dbReference type="Gene3D" id="3.40.1190.10">
    <property type="entry name" value="Mur-like, catalytic domain"/>
    <property type="match status" value="1"/>
</dbReference>
<keyword evidence="21" id="KW-1185">Reference proteome</keyword>
<dbReference type="FunCoup" id="A0A4S2MZI7">
    <property type="interactions" value="656"/>
</dbReference>
<dbReference type="PROSITE" id="PS01012">
    <property type="entry name" value="FOLYLPOLYGLU_SYNT_2"/>
    <property type="match status" value="1"/>
</dbReference>
<dbReference type="PANTHER" id="PTHR11136">
    <property type="entry name" value="FOLYLPOLYGLUTAMATE SYNTHASE-RELATED"/>
    <property type="match status" value="1"/>
</dbReference>
<dbReference type="GO" id="GO:0004326">
    <property type="term" value="F:tetrahydrofolylpolyglutamate synthase activity"/>
    <property type="evidence" value="ECO:0007669"/>
    <property type="project" value="UniProtKB-EC"/>
</dbReference>
<evidence type="ECO:0000256" key="15">
    <source>
        <dbReference type="ARBA" id="ARBA00023136"/>
    </source>
</evidence>
<keyword evidence="12 18" id="KW-0067">ATP-binding</keyword>
<evidence type="ECO:0000256" key="16">
    <source>
        <dbReference type="ARBA" id="ARBA00047493"/>
    </source>
</evidence>
<dbReference type="OrthoDB" id="5212574at2759"/>
<dbReference type="STRING" id="341454.A0A4S2MZI7"/>
<dbReference type="AlphaFoldDB" id="A0A4S2MZI7"/>
<comment type="pathway">
    <text evidence="4 17">Cofactor biosynthesis; tetrahydrofolylpolyglutamate biosynthesis.</text>
</comment>
<evidence type="ECO:0000256" key="6">
    <source>
        <dbReference type="ARBA" id="ARBA00022490"/>
    </source>
</evidence>
<evidence type="ECO:0000256" key="12">
    <source>
        <dbReference type="ARBA" id="ARBA00022840"/>
    </source>
</evidence>
<dbReference type="Proteomes" id="UP000298138">
    <property type="component" value="Unassembled WGS sequence"/>
</dbReference>
<dbReference type="Gene3D" id="3.90.190.20">
    <property type="entry name" value="Mur ligase, C-terminal domain"/>
    <property type="match status" value="1"/>
</dbReference>
<comment type="cofactor">
    <cofactor evidence="17">
        <name>a monovalent cation</name>
        <dbReference type="ChEBI" id="CHEBI:60242"/>
    </cofactor>
    <text evidence="17">A monovalent cation.</text>
</comment>
<evidence type="ECO:0000256" key="1">
    <source>
        <dbReference type="ARBA" id="ARBA00004273"/>
    </source>
</evidence>
<evidence type="ECO:0000256" key="14">
    <source>
        <dbReference type="ARBA" id="ARBA00023128"/>
    </source>
</evidence>
<organism evidence="20 21">
    <name type="scientific">Ascodesmis nigricans</name>
    <dbReference type="NCBI Taxonomy" id="341454"/>
    <lineage>
        <taxon>Eukaryota</taxon>
        <taxon>Fungi</taxon>
        <taxon>Dikarya</taxon>
        <taxon>Ascomycota</taxon>
        <taxon>Pezizomycotina</taxon>
        <taxon>Pezizomycetes</taxon>
        <taxon>Pezizales</taxon>
        <taxon>Ascodesmidaceae</taxon>
        <taxon>Ascodesmis</taxon>
    </lineage>
</organism>
<dbReference type="UniPathway" id="UPA00850"/>
<feature type="binding site" evidence="18">
    <location>
        <position position="357"/>
    </location>
    <ligand>
        <name>ATP</name>
        <dbReference type="ChEBI" id="CHEBI:30616"/>
    </ligand>
</feature>
<evidence type="ECO:0000256" key="7">
    <source>
        <dbReference type="ARBA" id="ARBA00022563"/>
    </source>
</evidence>
<keyword evidence="6" id="KW-0963">Cytoplasm</keyword>
<dbReference type="InterPro" id="IPR023600">
    <property type="entry name" value="Folylpolyglutamate_synth_euk"/>
</dbReference>
<dbReference type="InParanoid" id="A0A4S2MZI7"/>
<evidence type="ECO:0000256" key="10">
    <source>
        <dbReference type="ARBA" id="ARBA00022741"/>
    </source>
</evidence>
<dbReference type="GO" id="GO:0005743">
    <property type="term" value="C:mitochondrial inner membrane"/>
    <property type="evidence" value="ECO:0007669"/>
    <property type="project" value="UniProtKB-SubCell"/>
</dbReference>
<dbReference type="EMBL" id="ML220116">
    <property type="protein sequence ID" value="TGZ82190.1"/>
    <property type="molecule type" value="Genomic_DNA"/>
</dbReference>
<evidence type="ECO:0000256" key="5">
    <source>
        <dbReference type="ARBA" id="ARBA00008276"/>
    </source>
</evidence>
<feature type="binding site" evidence="19">
    <location>
        <position position="125"/>
    </location>
    <ligand>
        <name>Mg(2+)</name>
        <dbReference type="ChEBI" id="CHEBI:18420"/>
        <label>1</label>
    </ligand>
</feature>
<feature type="binding site" evidence="19">
    <location>
        <position position="198"/>
    </location>
    <ligand>
        <name>Mg(2+)</name>
        <dbReference type="ChEBI" id="CHEBI:18420"/>
        <label>1</label>
    </ligand>
</feature>
<dbReference type="GO" id="GO:0005524">
    <property type="term" value="F:ATP binding"/>
    <property type="evidence" value="ECO:0007669"/>
    <property type="project" value="UniProtKB-KW"/>
</dbReference>
<name>A0A4S2MZI7_9PEZI</name>
<dbReference type="InterPro" id="IPR036565">
    <property type="entry name" value="Mur-like_cat_sf"/>
</dbReference>
<keyword evidence="7 17" id="KW-0554">One-carbon metabolism</keyword>
<dbReference type="InterPro" id="IPR036615">
    <property type="entry name" value="Mur_ligase_C_dom_sf"/>
</dbReference>
<feature type="binding site" evidence="18">
    <location>
        <position position="343"/>
    </location>
    <ligand>
        <name>ATP</name>
        <dbReference type="ChEBI" id="CHEBI:30616"/>
    </ligand>
</feature>
<keyword evidence="15" id="KW-0472">Membrane</keyword>
<keyword evidence="14" id="KW-0496">Mitochondrion</keyword>
<dbReference type="GO" id="GO:0005829">
    <property type="term" value="C:cytosol"/>
    <property type="evidence" value="ECO:0007669"/>
    <property type="project" value="TreeGrafter"/>
</dbReference>
<feature type="binding site" evidence="19">
    <location>
        <position position="226"/>
    </location>
    <ligand>
        <name>Mg(2+)</name>
        <dbReference type="ChEBI" id="CHEBI:18420"/>
        <label>1</label>
    </ligand>
</feature>
<dbReference type="GO" id="GO:0005759">
    <property type="term" value="C:mitochondrial matrix"/>
    <property type="evidence" value="ECO:0007669"/>
    <property type="project" value="UniProtKB-SubCell"/>
</dbReference>
<dbReference type="InterPro" id="IPR018109">
    <property type="entry name" value="Folylpolyglutamate_synth_CS"/>
</dbReference>
<proteinExistence type="inferred from homology"/>
<evidence type="ECO:0000313" key="21">
    <source>
        <dbReference type="Proteomes" id="UP000298138"/>
    </source>
</evidence>
<dbReference type="GO" id="GO:0046872">
    <property type="term" value="F:metal ion binding"/>
    <property type="evidence" value="ECO:0007669"/>
    <property type="project" value="UniProtKB-KW"/>
</dbReference>
<dbReference type="PIRSF" id="PIRSF038895">
    <property type="entry name" value="FPGS"/>
    <property type="match status" value="1"/>
</dbReference>
<evidence type="ECO:0000256" key="2">
    <source>
        <dbReference type="ARBA" id="ARBA00004305"/>
    </source>
</evidence>
<evidence type="ECO:0000256" key="18">
    <source>
        <dbReference type="PIRSR" id="PIRSR038895-1"/>
    </source>
</evidence>
<evidence type="ECO:0000313" key="20">
    <source>
        <dbReference type="EMBL" id="TGZ82190.1"/>
    </source>
</evidence>
<evidence type="ECO:0000256" key="9">
    <source>
        <dbReference type="ARBA" id="ARBA00022723"/>
    </source>
</evidence>
<evidence type="ECO:0000256" key="13">
    <source>
        <dbReference type="ARBA" id="ARBA00022842"/>
    </source>
</evidence>
<keyword evidence="10 18" id="KW-0547">Nucleotide-binding</keyword>
<comment type="subcellular location">
    <subcellularLocation>
        <location evidence="3">Cytoplasm</location>
    </subcellularLocation>
    <subcellularLocation>
        <location evidence="1">Mitochondrion inner membrane</location>
    </subcellularLocation>
    <subcellularLocation>
        <location evidence="2">Mitochondrion matrix</location>
    </subcellularLocation>
</comment>
<evidence type="ECO:0000256" key="17">
    <source>
        <dbReference type="PIRNR" id="PIRNR038895"/>
    </source>
</evidence>
<evidence type="ECO:0000256" key="11">
    <source>
        <dbReference type="ARBA" id="ARBA00022792"/>
    </source>
</evidence>
<keyword evidence="11" id="KW-0999">Mitochondrion inner membrane</keyword>
<reference evidence="20 21" key="1">
    <citation type="submission" date="2019-04" db="EMBL/GenBank/DDBJ databases">
        <title>Comparative genomics and transcriptomics to analyze fruiting body development in filamentous ascomycetes.</title>
        <authorList>
            <consortium name="DOE Joint Genome Institute"/>
            <person name="Lutkenhaus R."/>
            <person name="Traeger S."/>
            <person name="Breuer J."/>
            <person name="Kuo A."/>
            <person name="Lipzen A."/>
            <person name="Pangilinan J."/>
            <person name="Dilworth D."/>
            <person name="Sandor L."/>
            <person name="Poggeler S."/>
            <person name="Barry K."/>
            <person name="Grigoriev I.V."/>
            <person name="Nowrousian M."/>
        </authorList>
    </citation>
    <scope>NUCLEOTIDE SEQUENCE [LARGE SCALE GENOMIC DNA]</scope>
    <source>
        <strain evidence="20 21">CBS 389.68</strain>
    </source>
</reference>
<sequence length="510" mass="55954">MHRLLRRAVSPSRTPYHSLLTRHYTTMASRSYNDAVRALNSLQSNFAILTAIKASRMDMNAQAIPEMIEWVRRIGYTPSDFNKLNIIHVAGTKGKGSTCAFTSSILNEYRLSPPHIIRKTGLFTSPHLRAVRERIQINGASISEDEFAKYFFEVWDRIESSAEKEGLDKKDKPAYFRFLTLVAFHAYLREGVDTAIFEVGVGGEYDSTNVIKKPTVTGITSLGIDHTGVLGETLEEIAWHKAGIFKPGSPAFSVEQPENALKVLEKRAAERNTQLQVVKVHPEIANGSTKLGLEAEFMKGNASLAVAIVGAHLKALGHDINIPSGPLPEEIKRGLKTVQWAGRCQTIKEGSLEWFIDGAHTTESLHAAGQWFAGKTTPSCQNRVLIFNQQNRDAPEKLAEALSSSLKTALSTSDVFTHAVFCTNVTFKEQGYKPDLMSVGAPSAAIAELTVQKGLAKAWKEQDENAVTEVRGTIEEAVEYARGLEGETQVLVTGSLHLVGGLLEVLDVGK</sequence>
<comment type="similarity">
    <text evidence="5 17">Belongs to the folylpolyglutamate synthase family.</text>
</comment>
<dbReference type="NCBIfam" id="TIGR01499">
    <property type="entry name" value="folC"/>
    <property type="match status" value="1"/>
</dbReference>
<dbReference type="SUPFAM" id="SSF53244">
    <property type="entry name" value="MurD-like peptide ligases, peptide-binding domain"/>
    <property type="match status" value="1"/>
</dbReference>
<comment type="function">
    <text evidence="17">Catalyzes conversion of folates to polyglutamate derivatives allowing concentration of folate compounds in the cell and the intracellular retention of these cofactors, which are important substrates for most of the folate-dependent enzymes that are involved in one-carbon transfer reactions involved in purine, pyrimidine and amino acid synthesis.</text>
</comment>
<dbReference type="PANTHER" id="PTHR11136:SF5">
    <property type="entry name" value="FOLYLPOLYGLUTAMATE SYNTHASE, MITOCHONDRIAL"/>
    <property type="match status" value="1"/>
</dbReference>
<dbReference type="FunFam" id="3.40.1190.10:FF:000009">
    <property type="entry name" value="Folylpolyglutamate synthase"/>
    <property type="match status" value="1"/>
</dbReference>
<evidence type="ECO:0000256" key="4">
    <source>
        <dbReference type="ARBA" id="ARBA00005150"/>
    </source>
</evidence>
<dbReference type="InterPro" id="IPR001645">
    <property type="entry name" value="Folylpolyglutamate_synth"/>
</dbReference>
<dbReference type="EC" id="6.3.2.17" evidence="17"/>